<proteinExistence type="predicted"/>
<protein>
    <submittedName>
        <fullName evidence="2">Uncharacterized protein</fullName>
    </submittedName>
</protein>
<evidence type="ECO:0000313" key="2">
    <source>
        <dbReference type="EMBL" id="MFC4078157.1"/>
    </source>
</evidence>
<comment type="caution">
    <text evidence="2">The sequence shown here is derived from an EMBL/GenBank/DDBJ whole genome shotgun (WGS) entry which is preliminary data.</text>
</comment>
<feature type="compositionally biased region" description="Polar residues" evidence="1">
    <location>
        <begin position="15"/>
        <end position="27"/>
    </location>
</feature>
<name>A0ABV8JJP1_9BACL</name>
<feature type="region of interest" description="Disordered" evidence="1">
    <location>
        <begin position="1"/>
        <end position="75"/>
    </location>
</feature>
<dbReference type="Proteomes" id="UP001595843">
    <property type="component" value="Unassembled WGS sequence"/>
</dbReference>
<gene>
    <name evidence="2" type="ORF">ACFOUO_15265</name>
</gene>
<organism evidence="2 3">
    <name type="scientific">Salinithrix halophila</name>
    <dbReference type="NCBI Taxonomy" id="1485204"/>
    <lineage>
        <taxon>Bacteria</taxon>
        <taxon>Bacillati</taxon>
        <taxon>Bacillota</taxon>
        <taxon>Bacilli</taxon>
        <taxon>Bacillales</taxon>
        <taxon>Thermoactinomycetaceae</taxon>
        <taxon>Salinithrix</taxon>
    </lineage>
</organism>
<keyword evidence="3" id="KW-1185">Reference proteome</keyword>
<sequence length="75" mass="8087">MRSTTGLLSEKKASPSGSAKLLTNRTGTRGRISDSAPDVPPADVGTVRSVPSGSNQRPKEKRVWPQNGWSLRTLR</sequence>
<evidence type="ECO:0000313" key="3">
    <source>
        <dbReference type="Proteomes" id="UP001595843"/>
    </source>
</evidence>
<dbReference type="EMBL" id="JBHSAP010000018">
    <property type="protein sequence ID" value="MFC4078157.1"/>
    <property type="molecule type" value="Genomic_DNA"/>
</dbReference>
<evidence type="ECO:0000256" key="1">
    <source>
        <dbReference type="SAM" id="MobiDB-lite"/>
    </source>
</evidence>
<reference evidence="3" key="1">
    <citation type="journal article" date="2019" name="Int. J. Syst. Evol. Microbiol.">
        <title>The Global Catalogue of Microorganisms (GCM) 10K type strain sequencing project: providing services to taxonomists for standard genome sequencing and annotation.</title>
        <authorList>
            <consortium name="The Broad Institute Genomics Platform"/>
            <consortium name="The Broad Institute Genome Sequencing Center for Infectious Disease"/>
            <person name="Wu L."/>
            <person name="Ma J."/>
        </authorList>
    </citation>
    <scope>NUCLEOTIDE SEQUENCE [LARGE SCALE GENOMIC DNA]</scope>
    <source>
        <strain evidence="3">IBRC-M 10813</strain>
    </source>
</reference>
<accession>A0ABV8JJP1</accession>